<dbReference type="Proteomes" id="UP000183868">
    <property type="component" value="Chromosome"/>
</dbReference>
<comment type="subcellular location">
    <subcellularLocation>
        <location evidence="2">Cell envelope</location>
    </subcellularLocation>
</comment>
<keyword evidence="8" id="KW-0408">Iron</keyword>
<evidence type="ECO:0000256" key="7">
    <source>
        <dbReference type="ARBA" id="ARBA00022982"/>
    </source>
</evidence>
<dbReference type="STRING" id="880073.Cabys_1261"/>
<evidence type="ECO:0000256" key="8">
    <source>
        <dbReference type="ARBA" id="ARBA00023004"/>
    </source>
</evidence>
<dbReference type="PANTHER" id="PTHR35038">
    <property type="entry name" value="DISSIMILATORY SULFITE REDUCTASE SIRA"/>
    <property type="match status" value="1"/>
</dbReference>
<reference evidence="11 14" key="2">
    <citation type="submission" date="2016-11" db="EMBL/GenBank/DDBJ databases">
        <title>Genomic analysis of Caldithrix abyssi and proposal of a novel bacterial phylum Caldithrichaeota.</title>
        <authorList>
            <person name="Kublanov I."/>
            <person name="Sigalova O."/>
            <person name="Gavrilov S."/>
            <person name="Lebedinsky A."/>
            <person name="Ivanova N."/>
            <person name="Daum C."/>
            <person name="Reddy T."/>
            <person name="Klenk H.P."/>
            <person name="Goker M."/>
            <person name="Reva O."/>
            <person name="Miroshnichenko M."/>
            <person name="Kyprides N."/>
            <person name="Woyke T."/>
            <person name="Gelfand M."/>
        </authorList>
    </citation>
    <scope>NUCLEOTIDE SEQUENCE [LARGE SCALE GENOMIC DNA]</scope>
    <source>
        <strain evidence="11 14">LF13</strain>
    </source>
</reference>
<evidence type="ECO:0000259" key="10">
    <source>
        <dbReference type="Pfam" id="PF14537"/>
    </source>
</evidence>
<evidence type="ECO:0000256" key="2">
    <source>
        <dbReference type="ARBA" id="ARBA00004196"/>
    </source>
</evidence>
<gene>
    <name evidence="11" type="ORF">Cabys_1261</name>
    <name evidence="12" type="ORF">Calab_2448</name>
</gene>
<keyword evidence="3" id="KW-0813">Transport</keyword>
<dbReference type="Gene3D" id="1.10.780.10">
    <property type="entry name" value="Hydroxylamine Oxidoreductase, Chain A, domain 1"/>
    <property type="match status" value="1"/>
</dbReference>
<evidence type="ECO:0000313" key="12">
    <source>
        <dbReference type="EMBL" id="EHO42058.1"/>
    </source>
</evidence>
<sequence length="527" mass="59929" precursor="true">MKKIIAVLFLMLLPLSAAENTCQSCHPNERGSCNLTCGQCHLSPVAEVKPTADHPAIIPNPSTERWWDEKCVQCHQQQVASFRKSLHFSNRGMIDQTLFLFGQSDRLFSTSPEAWKALRAVKGVETPDMSGVVNYLLAGKCLSCHFAADTEDDVLGRKHAAGCASCHVALDQQTGKPLHGHRFQKKIEDEVCLTCHSGNRVGADYYGYFEHDYHNQYNMPYGSKPRFGAFQHRLQSDVHQQAGMQCVDCHQEHVARSNAPRFEGEQPDVRCVDCHGGFDGSPAQKQDSVPLFSRQTVAHQDFHRKVRCSACHARWSFQDYGLHLFLDQSAHYEMWEDYIWQGDGEVARLLQQQLAINPQQRVKARSTNKLSGEKMAGVWYKGWTFRRWETPVLGWDAYGKVSVIRPLYQYFITFVDSLDRVWIDSQKPRRRDGKVGWNWDAYAPHTIGKKGRTCESCHLNVKAVGLGIRHHAQDSAAHAITLPVQPVLPGSRLLNAAERERLLKKSKAYKIWRSRAFLQEGAQRLFK</sequence>
<evidence type="ECO:0000256" key="3">
    <source>
        <dbReference type="ARBA" id="ARBA00022448"/>
    </source>
</evidence>
<reference evidence="12 13" key="1">
    <citation type="submission" date="2011-09" db="EMBL/GenBank/DDBJ databases">
        <title>The permanent draft genome of Caldithrix abyssi DSM 13497.</title>
        <authorList>
            <consortium name="US DOE Joint Genome Institute (JGI-PGF)"/>
            <person name="Lucas S."/>
            <person name="Han J."/>
            <person name="Lapidus A."/>
            <person name="Bruce D."/>
            <person name="Goodwin L."/>
            <person name="Pitluck S."/>
            <person name="Peters L."/>
            <person name="Kyrpides N."/>
            <person name="Mavromatis K."/>
            <person name="Ivanova N."/>
            <person name="Mikhailova N."/>
            <person name="Chertkov O."/>
            <person name="Detter J.C."/>
            <person name="Tapia R."/>
            <person name="Han C."/>
            <person name="Land M."/>
            <person name="Hauser L."/>
            <person name="Markowitz V."/>
            <person name="Cheng J.-F."/>
            <person name="Hugenholtz P."/>
            <person name="Woyke T."/>
            <person name="Wu D."/>
            <person name="Spring S."/>
            <person name="Brambilla E."/>
            <person name="Klenk H.-P."/>
            <person name="Eisen J.A."/>
        </authorList>
    </citation>
    <scope>NUCLEOTIDE SEQUENCE [LARGE SCALE GENOMIC DNA]</scope>
    <source>
        <strain evidence="12 13">DSM 13497</strain>
    </source>
</reference>
<dbReference type="PANTHER" id="PTHR35038:SF8">
    <property type="entry name" value="C-TYPE POLYHEME CYTOCHROME OMCC"/>
    <property type="match status" value="1"/>
</dbReference>
<dbReference type="KEGG" id="caby:Cabys_1261"/>
<comment type="cofactor">
    <cofactor evidence="1">
        <name>heme c</name>
        <dbReference type="ChEBI" id="CHEBI:61717"/>
    </cofactor>
</comment>
<evidence type="ECO:0000256" key="6">
    <source>
        <dbReference type="ARBA" id="ARBA00022729"/>
    </source>
</evidence>
<dbReference type="EMBL" id="CM001402">
    <property type="protein sequence ID" value="EHO42058.1"/>
    <property type="molecule type" value="Genomic_DNA"/>
</dbReference>
<dbReference type="OrthoDB" id="9783375at2"/>
<dbReference type="SUPFAM" id="SSF48695">
    <property type="entry name" value="Multiheme cytochromes"/>
    <property type="match status" value="1"/>
</dbReference>
<evidence type="ECO:0000256" key="9">
    <source>
        <dbReference type="SAM" id="SignalP"/>
    </source>
</evidence>
<evidence type="ECO:0000256" key="1">
    <source>
        <dbReference type="ARBA" id="ARBA00001926"/>
    </source>
</evidence>
<feature type="signal peptide" evidence="9">
    <location>
        <begin position="1"/>
        <end position="17"/>
    </location>
</feature>
<dbReference type="InterPro" id="IPR012286">
    <property type="entry name" value="Tetrahaem_cytochrome"/>
</dbReference>
<evidence type="ECO:0000313" key="11">
    <source>
        <dbReference type="EMBL" id="APF18010.1"/>
    </source>
</evidence>
<keyword evidence="5" id="KW-0479">Metal-binding</keyword>
<dbReference type="InterPro" id="IPR036280">
    <property type="entry name" value="Multihaem_cyt_sf"/>
</dbReference>
<keyword evidence="7" id="KW-0249">Electron transport</keyword>
<dbReference type="InterPro" id="IPR051829">
    <property type="entry name" value="Multiheme_Cytochr_ET"/>
</dbReference>
<organism evidence="12 13">
    <name type="scientific">Caldithrix abyssi DSM 13497</name>
    <dbReference type="NCBI Taxonomy" id="880073"/>
    <lineage>
        <taxon>Bacteria</taxon>
        <taxon>Pseudomonadati</taxon>
        <taxon>Calditrichota</taxon>
        <taxon>Calditrichia</taxon>
        <taxon>Calditrichales</taxon>
        <taxon>Calditrichaceae</taxon>
        <taxon>Caldithrix</taxon>
    </lineage>
</organism>
<keyword evidence="4" id="KW-0349">Heme</keyword>
<evidence type="ECO:0000313" key="13">
    <source>
        <dbReference type="Proteomes" id="UP000004671"/>
    </source>
</evidence>
<evidence type="ECO:0000256" key="4">
    <source>
        <dbReference type="ARBA" id="ARBA00022617"/>
    </source>
</evidence>
<name>H1XYY7_CALAY</name>
<evidence type="ECO:0000256" key="5">
    <source>
        <dbReference type="ARBA" id="ARBA00022723"/>
    </source>
</evidence>
<dbReference type="Pfam" id="PF14537">
    <property type="entry name" value="Cytochrom_c3_2"/>
    <property type="match status" value="1"/>
</dbReference>
<dbReference type="PaxDb" id="880073-Calab_2448"/>
<dbReference type="eggNOG" id="COG3303">
    <property type="taxonomic scope" value="Bacteria"/>
</dbReference>
<dbReference type="Proteomes" id="UP000004671">
    <property type="component" value="Chromosome"/>
</dbReference>
<dbReference type="RefSeq" id="WP_006929280.1">
    <property type="nucleotide sequence ID" value="NZ_CM001402.1"/>
</dbReference>
<dbReference type="AlphaFoldDB" id="H1XYY7"/>
<dbReference type="GO" id="GO:0030313">
    <property type="term" value="C:cell envelope"/>
    <property type="evidence" value="ECO:0007669"/>
    <property type="project" value="UniProtKB-SubCell"/>
</dbReference>
<dbReference type="HOGENOM" id="CLU_039029_0_0_0"/>
<feature type="domain" description="Tetrahaem cytochrome" evidence="10">
    <location>
        <begin position="238"/>
        <end position="314"/>
    </location>
</feature>
<dbReference type="EMBL" id="CP018099">
    <property type="protein sequence ID" value="APF18010.1"/>
    <property type="molecule type" value="Genomic_DNA"/>
</dbReference>
<feature type="chain" id="PRO_5010834699" evidence="9">
    <location>
        <begin position="18"/>
        <end position="527"/>
    </location>
</feature>
<protein>
    <submittedName>
        <fullName evidence="11">Cytochrome c3</fullName>
    </submittedName>
</protein>
<proteinExistence type="predicted"/>
<keyword evidence="6 9" id="KW-0732">Signal</keyword>
<keyword evidence="13" id="KW-1185">Reference proteome</keyword>
<dbReference type="GO" id="GO:0046872">
    <property type="term" value="F:metal ion binding"/>
    <property type="evidence" value="ECO:0007669"/>
    <property type="project" value="UniProtKB-KW"/>
</dbReference>
<dbReference type="Gene3D" id="1.10.1130.10">
    <property type="entry name" value="Flavocytochrome C3, Chain A"/>
    <property type="match status" value="1"/>
</dbReference>
<dbReference type="InParanoid" id="H1XYY7"/>
<evidence type="ECO:0000313" key="14">
    <source>
        <dbReference type="Proteomes" id="UP000183868"/>
    </source>
</evidence>
<accession>H1XYY7</accession>